<proteinExistence type="predicted"/>
<dbReference type="AlphaFoldDB" id="A0AAV3XEV9"/>
<evidence type="ECO:0000313" key="2">
    <source>
        <dbReference type="Proteomes" id="UP001050975"/>
    </source>
</evidence>
<organism evidence="1 2">
    <name type="scientific">Microseira wollei NIES-4236</name>
    <dbReference type="NCBI Taxonomy" id="2530354"/>
    <lineage>
        <taxon>Bacteria</taxon>
        <taxon>Bacillati</taxon>
        <taxon>Cyanobacteriota</taxon>
        <taxon>Cyanophyceae</taxon>
        <taxon>Oscillatoriophycideae</taxon>
        <taxon>Aerosakkonematales</taxon>
        <taxon>Aerosakkonemataceae</taxon>
        <taxon>Microseira</taxon>
    </lineage>
</organism>
<keyword evidence="2" id="KW-1185">Reference proteome</keyword>
<reference evidence="1" key="1">
    <citation type="submission" date="2019-10" db="EMBL/GenBank/DDBJ databases">
        <title>Draft genome sequece of Microseira wollei NIES-4236.</title>
        <authorList>
            <person name="Yamaguchi H."/>
            <person name="Suzuki S."/>
            <person name="Kawachi M."/>
        </authorList>
    </citation>
    <scope>NUCLEOTIDE SEQUENCE</scope>
    <source>
        <strain evidence="1">NIES-4236</strain>
    </source>
</reference>
<name>A0AAV3XEV9_9CYAN</name>
<evidence type="ECO:0000313" key="1">
    <source>
        <dbReference type="EMBL" id="GET41108.1"/>
    </source>
</evidence>
<accession>A0AAV3XEV9</accession>
<dbReference type="EMBL" id="BLAY01000109">
    <property type="protein sequence ID" value="GET41108.1"/>
    <property type="molecule type" value="Genomic_DNA"/>
</dbReference>
<gene>
    <name evidence="1" type="ORF">MiSe_59200</name>
</gene>
<protein>
    <submittedName>
        <fullName evidence="1">Uncharacterized protein</fullName>
    </submittedName>
</protein>
<sequence>MNTCPCCSNQLLRHARRSGVYWFCPRCWQEMPVVSEHIAKSDRGVLPKSRFGNISASLGSNLYKEVAALSVS</sequence>
<dbReference type="Proteomes" id="UP001050975">
    <property type="component" value="Unassembled WGS sequence"/>
</dbReference>
<comment type="caution">
    <text evidence="1">The sequence shown here is derived from an EMBL/GenBank/DDBJ whole genome shotgun (WGS) entry which is preliminary data.</text>
</comment>